<dbReference type="OrthoDB" id="4337860at2"/>
<reference evidence="4 5" key="1">
    <citation type="submission" date="2019-07" db="EMBL/GenBank/DDBJ databases">
        <authorList>
            <person name="Zhao L.H."/>
        </authorList>
    </citation>
    <scope>NUCLEOTIDE SEQUENCE [LARGE SCALE GENOMIC DNA]</scope>
    <source>
        <strain evidence="4 5">Co35</strain>
    </source>
</reference>
<dbReference type="InterPro" id="IPR003346">
    <property type="entry name" value="Transposase_20"/>
</dbReference>
<evidence type="ECO:0000259" key="2">
    <source>
        <dbReference type="Pfam" id="PF01548"/>
    </source>
</evidence>
<evidence type="ECO:0000259" key="3">
    <source>
        <dbReference type="Pfam" id="PF02371"/>
    </source>
</evidence>
<dbReference type="NCBIfam" id="NF033542">
    <property type="entry name" value="transpos_IS110"/>
    <property type="match status" value="1"/>
</dbReference>
<dbReference type="InterPro" id="IPR047650">
    <property type="entry name" value="Transpos_IS110"/>
</dbReference>
<accession>A0A554RET0</accession>
<dbReference type="GO" id="GO:0003677">
    <property type="term" value="F:DNA binding"/>
    <property type="evidence" value="ECO:0007669"/>
    <property type="project" value="InterPro"/>
</dbReference>
<dbReference type="InterPro" id="IPR002525">
    <property type="entry name" value="Transp_IS110-like_N"/>
</dbReference>
<evidence type="ECO:0000256" key="1">
    <source>
        <dbReference type="SAM" id="MobiDB-lite"/>
    </source>
</evidence>
<dbReference type="Proteomes" id="UP000316988">
    <property type="component" value="Unassembled WGS sequence"/>
</dbReference>
<dbReference type="RefSeq" id="WP_143915031.1">
    <property type="nucleotide sequence ID" value="NZ_VLNT01000041.1"/>
</dbReference>
<feature type="region of interest" description="Disordered" evidence="1">
    <location>
        <begin position="94"/>
        <end position="113"/>
    </location>
</feature>
<gene>
    <name evidence="4" type="ORF">FNM00_18640</name>
</gene>
<protein>
    <submittedName>
        <fullName evidence="4">IS110 family transposase</fullName>
    </submittedName>
</protein>
<proteinExistence type="predicted"/>
<dbReference type="AlphaFoldDB" id="A0A554RET0"/>
<dbReference type="Pfam" id="PF01548">
    <property type="entry name" value="DEDD_Tnp_IS110"/>
    <property type="match status" value="1"/>
</dbReference>
<dbReference type="GO" id="GO:0004803">
    <property type="term" value="F:transposase activity"/>
    <property type="evidence" value="ECO:0007669"/>
    <property type="project" value="InterPro"/>
</dbReference>
<evidence type="ECO:0000313" key="5">
    <source>
        <dbReference type="Proteomes" id="UP000316988"/>
    </source>
</evidence>
<feature type="domain" description="Transposase IS110-like N-terminal" evidence="2">
    <location>
        <begin position="20"/>
        <end position="164"/>
    </location>
</feature>
<evidence type="ECO:0000313" key="4">
    <source>
        <dbReference type="EMBL" id="TSD52666.1"/>
    </source>
</evidence>
<sequence>MTTIACKDARSQTEQTEVAAGVDTHQDTHTAAVIDRAGRLLGHRQFPATRRGYIELLAWLHSLGLLLVVGIEGTGAYGAGLARHLHDAHVPMLEIDRPDRRTRRSAGKSDPIDAEAAARAALARVRTGVPKVRTGRVEALRNLRVARRSAVDQRADCMRRIKTLIVTAPDDLRARLRGLAKQELLDTCTGLRPDASRVDEPEQATKVALRSLAGRHAALTEEIAELDALIEPLVAVINPDLLALKGVGADVAGQLLVTAGENTDRIHSEAAFAMLCGAAPIPASSGKTHRHRLNRGGDRQANAALYRIVLCRLRWDSRTQAYMRRRTTEGLSKKDIIRCLKRLIAREIYYVLTADHVEPRRLTLAA</sequence>
<name>A0A554RET0_9ACTN</name>
<dbReference type="GO" id="GO:0006313">
    <property type="term" value="P:DNA transposition"/>
    <property type="evidence" value="ECO:0007669"/>
    <property type="project" value="InterPro"/>
</dbReference>
<organism evidence="4 5">
    <name type="scientific">Aeromicrobium piscarium</name>
    <dbReference type="NCBI Taxonomy" id="2590901"/>
    <lineage>
        <taxon>Bacteria</taxon>
        <taxon>Bacillati</taxon>
        <taxon>Actinomycetota</taxon>
        <taxon>Actinomycetes</taxon>
        <taxon>Propionibacteriales</taxon>
        <taxon>Nocardioidaceae</taxon>
        <taxon>Aeromicrobium</taxon>
    </lineage>
</organism>
<comment type="caution">
    <text evidence="4">The sequence shown here is derived from an EMBL/GenBank/DDBJ whole genome shotgun (WGS) entry which is preliminary data.</text>
</comment>
<feature type="domain" description="Transposase IS116/IS110/IS902 C-terminal" evidence="3">
    <location>
        <begin position="241"/>
        <end position="323"/>
    </location>
</feature>
<dbReference type="PANTHER" id="PTHR33055">
    <property type="entry name" value="TRANSPOSASE FOR INSERTION SEQUENCE ELEMENT IS1111A"/>
    <property type="match status" value="1"/>
</dbReference>
<dbReference type="Pfam" id="PF02371">
    <property type="entry name" value="Transposase_20"/>
    <property type="match status" value="1"/>
</dbReference>
<dbReference type="PANTHER" id="PTHR33055:SF16">
    <property type="entry name" value="TRANSPOSASE FOR INSERTION SEQUENCE ELEMENT IS1547"/>
    <property type="match status" value="1"/>
</dbReference>
<dbReference type="EMBL" id="VLNT01000041">
    <property type="protein sequence ID" value="TSD52666.1"/>
    <property type="molecule type" value="Genomic_DNA"/>
</dbReference>
<keyword evidence="5" id="KW-1185">Reference proteome</keyword>